<feature type="compositionally biased region" description="Pro residues" evidence="1">
    <location>
        <begin position="66"/>
        <end position="80"/>
    </location>
</feature>
<keyword evidence="3" id="KW-1185">Reference proteome</keyword>
<dbReference type="EMBL" id="KZ293492">
    <property type="protein sequence ID" value="PBK60092.1"/>
    <property type="molecule type" value="Genomic_DNA"/>
</dbReference>
<sequence length="172" mass="19834">MAELKLQHLEEKREELEEEQRAYDTHISYHHLPNKGKAPDVPQPPTPPIPNVRRPLAERGDRWSIPRPPPGQGRPDPVPNPVGLAPNDTAFLEVKPIMVKPPSPYEGKHDDIECFVSDCLSYFEVFTPYFTFPSLMTTFAASYLKGVAKDWWVYQRADFWESSDWTNEPARF</sequence>
<evidence type="ECO:0000313" key="2">
    <source>
        <dbReference type="EMBL" id="PBK60092.1"/>
    </source>
</evidence>
<dbReference type="Proteomes" id="UP000218334">
    <property type="component" value="Unassembled WGS sequence"/>
</dbReference>
<organism evidence="2 3">
    <name type="scientific">Armillaria solidipes</name>
    <dbReference type="NCBI Taxonomy" id="1076256"/>
    <lineage>
        <taxon>Eukaryota</taxon>
        <taxon>Fungi</taxon>
        <taxon>Dikarya</taxon>
        <taxon>Basidiomycota</taxon>
        <taxon>Agaricomycotina</taxon>
        <taxon>Agaricomycetes</taxon>
        <taxon>Agaricomycetidae</taxon>
        <taxon>Agaricales</taxon>
        <taxon>Marasmiineae</taxon>
        <taxon>Physalacriaceae</taxon>
        <taxon>Armillaria</taxon>
    </lineage>
</organism>
<protein>
    <recommendedName>
        <fullName evidence="4">Retrotransposon gag domain-containing protein</fullName>
    </recommendedName>
</protein>
<name>A0A2H3AZ46_9AGAR</name>
<feature type="compositionally biased region" description="Basic and acidic residues" evidence="1">
    <location>
        <begin position="55"/>
        <end position="64"/>
    </location>
</feature>
<evidence type="ECO:0000313" key="3">
    <source>
        <dbReference type="Proteomes" id="UP000218334"/>
    </source>
</evidence>
<reference evidence="3" key="1">
    <citation type="journal article" date="2017" name="Nat. Ecol. Evol.">
        <title>Genome expansion and lineage-specific genetic innovations in the forest pathogenic fungi Armillaria.</title>
        <authorList>
            <person name="Sipos G."/>
            <person name="Prasanna A.N."/>
            <person name="Walter M.C."/>
            <person name="O'Connor E."/>
            <person name="Balint B."/>
            <person name="Krizsan K."/>
            <person name="Kiss B."/>
            <person name="Hess J."/>
            <person name="Varga T."/>
            <person name="Slot J."/>
            <person name="Riley R."/>
            <person name="Boka B."/>
            <person name="Rigling D."/>
            <person name="Barry K."/>
            <person name="Lee J."/>
            <person name="Mihaltcheva S."/>
            <person name="LaButti K."/>
            <person name="Lipzen A."/>
            <person name="Waldron R."/>
            <person name="Moloney N.M."/>
            <person name="Sperisen C."/>
            <person name="Kredics L."/>
            <person name="Vagvoelgyi C."/>
            <person name="Patrignani A."/>
            <person name="Fitzpatrick D."/>
            <person name="Nagy I."/>
            <person name="Doyle S."/>
            <person name="Anderson J.B."/>
            <person name="Grigoriev I.V."/>
            <person name="Gueldener U."/>
            <person name="Muensterkoetter M."/>
            <person name="Nagy L.G."/>
        </authorList>
    </citation>
    <scope>NUCLEOTIDE SEQUENCE [LARGE SCALE GENOMIC DNA]</scope>
    <source>
        <strain evidence="3">28-4</strain>
    </source>
</reference>
<feature type="compositionally biased region" description="Pro residues" evidence="1">
    <location>
        <begin position="41"/>
        <end position="50"/>
    </location>
</feature>
<gene>
    <name evidence="2" type="ORF">ARMSODRAFT_1026872</name>
</gene>
<feature type="region of interest" description="Disordered" evidence="1">
    <location>
        <begin position="1"/>
        <end position="85"/>
    </location>
</feature>
<evidence type="ECO:0000256" key="1">
    <source>
        <dbReference type="SAM" id="MobiDB-lite"/>
    </source>
</evidence>
<proteinExistence type="predicted"/>
<feature type="compositionally biased region" description="Basic and acidic residues" evidence="1">
    <location>
        <begin position="1"/>
        <end position="24"/>
    </location>
</feature>
<dbReference type="AlphaFoldDB" id="A0A2H3AZ46"/>
<accession>A0A2H3AZ46</accession>
<evidence type="ECO:0008006" key="4">
    <source>
        <dbReference type="Google" id="ProtNLM"/>
    </source>
</evidence>